<dbReference type="Proteomes" id="UP000234881">
    <property type="component" value="Unassembled WGS sequence"/>
</dbReference>
<dbReference type="AlphaFoldDB" id="A0A2N5XN20"/>
<accession>A0A2N5XN20</accession>
<dbReference type="OrthoDB" id="1778949at2"/>
<feature type="domain" description="SHOCT" evidence="2">
    <location>
        <begin position="260"/>
        <end position="287"/>
    </location>
</feature>
<protein>
    <recommendedName>
        <fullName evidence="2">SHOCT domain-containing protein</fullName>
    </recommendedName>
</protein>
<comment type="caution">
    <text evidence="3">The sequence shown here is derived from an EMBL/GenBank/DDBJ whole genome shotgun (WGS) entry which is preliminary data.</text>
</comment>
<evidence type="ECO:0000313" key="3">
    <source>
        <dbReference type="EMBL" id="PLW75929.1"/>
    </source>
</evidence>
<reference evidence="3 4" key="1">
    <citation type="submission" date="2018-01" db="EMBL/GenBank/DDBJ databases">
        <title>The draft genome sequence of Cohaesibacter sp. H1304.</title>
        <authorList>
            <person name="Wang N.-N."/>
            <person name="Du Z.-J."/>
        </authorList>
    </citation>
    <scope>NUCLEOTIDE SEQUENCE [LARGE SCALE GENOMIC DNA]</scope>
    <source>
        <strain evidence="3 4">H1304</strain>
    </source>
</reference>
<dbReference type="Pfam" id="PF09851">
    <property type="entry name" value="SHOCT"/>
    <property type="match status" value="1"/>
</dbReference>
<dbReference type="RefSeq" id="WP_101535171.1">
    <property type="nucleotide sequence ID" value="NZ_JBFHIU010000130.1"/>
</dbReference>
<dbReference type="EMBL" id="PKUQ01000042">
    <property type="protein sequence ID" value="PLW75929.1"/>
    <property type="molecule type" value="Genomic_DNA"/>
</dbReference>
<keyword evidence="4" id="KW-1185">Reference proteome</keyword>
<evidence type="ECO:0000259" key="2">
    <source>
        <dbReference type="Pfam" id="PF09851"/>
    </source>
</evidence>
<feature type="region of interest" description="Disordered" evidence="1">
    <location>
        <begin position="195"/>
        <end position="215"/>
    </location>
</feature>
<dbReference type="InterPro" id="IPR018649">
    <property type="entry name" value="SHOCT"/>
</dbReference>
<sequence length="290" mass="31053">MHKLTQQGQQVVNEIAMRYGLSSQAVELMLDAVANGGGTMAQFNIAELGGGGQWMQGGMTMVGDMFNHGLKMTVDNLCAELSTLYFNQPFKPQPQAQTGGQHGNVSLFVPGSGQSNWWPQELGQPSSSASQNNMRYAYFPNVNRLAIDAGGVIAIYDTLNHQIGGFSQQQSYDGSITLSSQFGVIQLSSLPRVDNNNPLAPAPQSAPQPEPAAPVSQPAYTVEATAPHVLSPAVEPLAMEQPQPVTTAKQSVSATGDVFEQIEKLGTLRDKGFVSEDEFNAKKAELLSRL</sequence>
<organism evidence="3 4">
    <name type="scientific">Cohaesibacter celericrescens</name>
    <dbReference type="NCBI Taxonomy" id="2067669"/>
    <lineage>
        <taxon>Bacteria</taxon>
        <taxon>Pseudomonadati</taxon>
        <taxon>Pseudomonadota</taxon>
        <taxon>Alphaproteobacteria</taxon>
        <taxon>Hyphomicrobiales</taxon>
        <taxon>Cohaesibacteraceae</taxon>
    </lineage>
</organism>
<evidence type="ECO:0000256" key="1">
    <source>
        <dbReference type="SAM" id="MobiDB-lite"/>
    </source>
</evidence>
<proteinExistence type="predicted"/>
<name>A0A2N5XN20_9HYPH</name>
<gene>
    <name evidence="3" type="ORF">C0081_17665</name>
</gene>
<feature type="compositionally biased region" description="Pro residues" evidence="1">
    <location>
        <begin position="200"/>
        <end position="212"/>
    </location>
</feature>
<evidence type="ECO:0000313" key="4">
    <source>
        <dbReference type="Proteomes" id="UP000234881"/>
    </source>
</evidence>